<keyword evidence="3" id="KW-1185">Reference proteome</keyword>
<dbReference type="AlphaFoldDB" id="A0AAV3ZRT6"/>
<dbReference type="EMBL" id="BLXT01002742">
    <property type="protein sequence ID" value="GFN97242.1"/>
    <property type="molecule type" value="Genomic_DNA"/>
</dbReference>
<evidence type="ECO:0000313" key="2">
    <source>
        <dbReference type="EMBL" id="GFN97242.1"/>
    </source>
</evidence>
<organism evidence="2 3">
    <name type="scientific">Plakobranchus ocellatus</name>
    <dbReference type="NCBI Taxonomy" id="259542"/>
    <lineage>
        <taxon>Eukaryota</taxon>
        <taxon>Metazoa</taxon>
        <taxon>Spiralia</taxon>
        <taxon>Lophotrochozoa</taxon>
        <taxon>Mollusca</taxon>
        <taxon>Gastropoda</taxon>
        <taxon>Heterobranchia</taxon>
        <taxon>Euthyneura</taxon>
        <taxon>Panpulmonata</taxon>
        <taxon>Sacoglossa</taxon>
        <taxon>Placobranchoidea</taxon>
        <taxon>Plakobranchidae</taxon>
        <taxon>Plakobranchus</taxon>
    </lineage>
</organism>
<sequence>MHDMLSPLSFGSSLESWSLVWCTVTDLCLTSWSDRVEISCQWLIGSEQHIAMAVSIEKTLIFKLMLDHQKQQSGKLSPGLALKKKDPSPVSDRAMTLTPSHHYEDKEAPSQFCLWIRSSASSATKSLFSKGPESGTNQGEPCSLPVTEKQNRAKLECHACMNSLVFRASRVNTSWDLTRVSDDAPLG</sequence>
<comment type="caution">
    <text evidence="2">The sequence shown here is derived from an EMBL/GenBank/DDBJ whole genome shotgun (WGS) entry which is preliminary data.</text>
</comment>
<accession>A0AAV3ZRT6</accession>
<evidence type="ECO:0000256" key="1">
    <source>
        <dbReference type="SAM" id="MobiDB-lite"/>
    </source>
</evidence>
<reference evidence="2 3" key="1">
    <citation type="journal article" date="2021" name="Elife">
        <title>Chloroplast acquisition without the gene transfer in kleptoplastic sea slugs, Plakobranchus ocellatus.</title>
        <authorList>
            <person name="Maeda T."/>
            <person name="Takahashi S."/>
            <person name="Yoshida T."/>
            <person name="Shimamura S."/>
            <person name="Takaki Y."/>
            <person name="Nagai Y."/>
            <person name="Toyoda A."/>
            <person name="Suzuki Y."/>
            <person name="Arimoto A."/>
            <person name="Ishii H."/>
            <person name="Satoh N."/>
            <person name="Nishiyama T."/>
            <person name="Hasebe M."/>
            <person name="Maruyama T."/>
            <person name="Minagawa J."/>
            <person name="Obokata J."/>
            <person name="Shigenobu S."/>
        </authorList>
    </citation>
    <scope>NUCLEOTIDE SEQUENCE [LARGE SCALE GENOMIC DNA]</scope>
</reference>
<feature type="region of interest" description="Disordered" evidence="1">
    <location>
        <begin position="75"/>
        <end position="94"/>
    </location>
</feature>
<evidence type="ECO:0000313" key="3">
    <source>
        <dbReference type="Proteomes" id="UP000735302"/>
    </source>
</evidence>
<gene>
    <name evidence="2" type="ORF">PoB_002374800</name>
</gene>
<dbReference type="Proteomes" id="UP000735302">
    <property type="component" value="Unassembled WGS sequence"/>
</dbReference>
<protein>
    <submittedName>
        <fullName evidence="2">Uncharacterized protein</fullName>
    </submittedName>
</protein>
<name>A0AAV3ZRT6_9GAST</name>
<proteinExistence type="predicted"/>